<comment type="similarity">
    <text evidence="14">Belongs to the MurCDEF family.</text>
</comment>
<evidence type="ECO:0000313" key="18">
    <source>
        <dbReference type="EMBL" id="RZF23138.1"/>
    </source>
</evidence>
<keyword evidence="19" id="KW-1185">Reference proteome</keyword>
<dbReference type="GO" id="GO:0008763">
    <property type="term" value="F:UDP-N-acetylmuramate-L-alanine ligase activity"/>
    <property type="evidence" value="ECO:0007669"/>
    <property type="project" value="UniProtKB-EC"/>
</dbReference>
<dbReference type="SUPFAM" id="SSF51984">
    <property type="entry name" value="MurCD N-terminal domain"/>
    <property type="match status" value="1"/>
</dbReference>
<evidence type="ECO:0000256" key="3">
    <source>
        <dbReference type="ARBA" id="ARBA00012211"/>
    </source>
</evidence>
<dbReference type="Gene3D" id="3.40.50.720">
    <property type="entry name" value="NAD(P)-binding Rossmann-like Domain"/>
    <property type="match status" value="1"/>
</dbReference>
<proteinExistence type="inferred from homology"/>
<evidence type="ECO:0000256" key="9">
    <source>
        <dbReference type="ARBA" id="ARBA00022960"/>
    </source>
</evidence>
<dbReference type="SUPFAM" id="SSF53244">
    <property type="entry name" value="MurD-like peptide ligases, peptide-binding domain"/>
    <property type="match status" value="1"/>
</dbReference>
<dbReference type="HAMAP" id="MF_00046">
    <property type="entry name" value="MurC"/>
    <property type="match status" value="1"/>
</dbReference>
<dbReference type="RefSeq" id="WP_114706085.1">
    <property type="nucleotide sequence ID" value="NZ_QDKL01000001.1"/>
</dbReference>
<gene>
    <name evidence="14" type="primary">murC</name>
    <name evidence="18" type="ORF">DAY19_05055</name>
</gene>
<evidence type="ECO:0000256" key="4">
    <source>
        <dbReference type="ARBA" id="ARBA00022490"/>
    </source>
</evidence>
<evidence type="ECO:0000256" key="6">
    <source>
        <dbReference type="ARBA" id="ARBA00022618"/>
    </source>
</evidence>
<reference evidence="19" key="1">
    <citation type="journal article" date="2019" name="Int. J. Syst. Evol. Microbiol.">
        <title>Halobacteriovorax valvorus sp. nov., a novel prokaryotic predator isolated from coastal seawater of China.</title>
        <authorList>
            <person name="Chen M.-X."/>
        </authorList>
    </citation>
    <scope>NUCLEOTIDE SEQUENCE [LARGE SCALE GENOMIC DNA]</scope>
    <source>
        <strain evidence="19">BL9</strain>
    </source>
</reference>
<dbReference type="Gene3D" id="3.90.190.20">
    <property type="entry name" value="Mur ligase, C-terminal domain"/>
    <property type="match status" value="1"/>
</dbReference>
<comment type="catalytic activity">
    <reaction evidence="13 14">
        <text>UDP-N-acetyl-alpha-D-muramate + L-alanine + ATP = UDP-N-acetyl-alpha-D-muramoyl-L-alanine + ADP + phosphate + H(+)</text>
        <dbReference type="Rhea" id="RHEA:23372"/>
        <dbReference type="ChEBI" id="CHEBI:15378"/>
        <dbReference type="ChEBI" id="CHEBI:30616"/>
        <dbReference type="ChEBI" id="CHEBI:43474"/>
        <dbReference type="ChEBI" id="CHEBI:57972"/>
        <dbReference type="ChEBI" id="CHEBI:70757"/>
        <dbReference type="ChEBI" id="CHEBI:83898"/>
        <dbReference type="ChEBI" id="CHEBI:456216"/>
        <dbReference type="EC" id="6.3.2.8"/>
    </reaction>
</comment>
<evidence type="ECO:0000259" key="15">
    <source>
        <dbReference type="Pfam" id="PF01225"/>
    </source>
</evidence>
<keyword evidence="5 14" id="KW-0436">Ligase</keyword>
<dbReference type="Pfam" id="PF02875">
    <property type="entry name" value="Mur_ligase_C"/>
    <property type="match status" value="1"/>
</dbReference>
<dbReference type="InterPro" id="IPR036615">
    <property type="entry name" value="Mur_ligase_C_dom_sf"/>
</dbReference>
<dbReference type="InterPro" id="IPR005758">
    <property type="entry name" value="UDP-N-AcMur_Ala_ligase_MurC"/>
</dbReference>
<keyword evidence="7 14" id="KW-0547">Nucleotide-binding</keyword>
<accession>A0ABY0IJN8</accession>
<feature type="domain" description="Mur ligase central" evidence="17">
    <location>
        <begin position="113"/>
        <end position="291"/>
    </location>
</feature>
<evidence type="ECO:0000256" key="11">
    <source>
        <dbReference type="ARBA" id="ARBA00023306"/>
    </source>
</evidence>
<dbReference type="NCBIfam" id="TIGR01082">
    <property type="entry name" value="murC"/>
    <property type="match status" value="1"/>
</dbReference>
<dbReference type="Pfam" id="PF01225">
    <property type="entry name" value="Mur_ligase"/>
    <property type="match status" value="1"/>
</dbReference>
<evidence type="ECO:0000259" key="16">
    <source>
        <dbReference type="Pfam" id="PF02875"/>
    </source>
</evidence>
<dbReference type="InterPro" id="IPR000713">
    <property type="entry name" value="Mur_ligase_N"/>
</dbReference>
<comment type="pathway">
    <text evidence="2 14">Cell wall biogenesis; peptidoglycan biosynthesis.</text>
</comment>
<dbReference type="Pfam" id="PF08245">
    <property type="entry name" value="Mur_ligase_M"/>
    <property type="match status" value="1"/>
</dbReference>
<dbReference type="InterPro" id="IPR036565">
    <property type="entry name" value="Mur-like_cat_sf"/>
</dbReference>
<keyword evidence="9 14" id="KW-0133">Cell shape</keyword>
<dbReference type="InterPro" id="IPR004101">
    <property type="entry name" value="Mur_ligase_C"/>
</dbReference>
<dbReference type="PANTHER" id="PTHR43445:SF3">
    <property type="entry name" value="UDP-N-ACETYLMURAMATE--L-ALANINE LIGASE"/>
    <property type="match status" value="1"/>
</dbReference>
<evidence type="ECO:0000256" key="14">
    <source>
        <dbReference type="HAMAP-Rule" id="MF_00046"/>
    </source>
</evidence>
<evidence type="ECO:0000256" key="12">
    <source>
        <dbReference type="ARBA" id="ARBA00023316"/>
    </source>
</evidence>
<sequence length="458" mass="50784">MNINIQDISVHFIGIGGIGMSGIAEILLSLGYKVTGSDISDSANVVRLRELGAQVYIGHNRENITDETTVVVYSSAVNDTNPEMQQARDNQVPIMRRAEMLAELMRLKRGIAIGGTHGKTTTTSFLATILQASNYEPTYIIGGIVSNLAGHAKVGTGEYLVAEADESDGSFLMLNPIMSVVTNIDLDHMDHYGSEDILMASFEEFINKVPFYGLSSLNADDDRLMSLVPFIKKPIVTFGIKNEADYQATNITMDGLSSEFDLIVGPENLGRIKINLPGKHNILNALGAISIAHKMGVPVEMIQSSIRSFENVGRRFQLLYKNDKIEILDDYGHHPTEISSTLGTLKEIRDHKKIAIFEPHRFSRTKDCWNEFLHCFNDVDELYMCPIYPASEEPIAGITSERLVEDINRLHPGLAKNIELKDLDSIIKSNEKATIMTLGAGSIGRVIREWVLDNDRNE</sequence>
<keyword evidence="4 14" id="KW-0963">Cytoplasm</keyword>
<feature type="domain" description="Mur ligase N-terminal catalytic" evidence="15">
    <location>
        <begin position="10"/>
        <end position="108"/>
    </location>
</feature>
<keyword evidence="12 14" id="KW-0961">Cell wall biogenesis/degradation</keyword>
<evidence type="ECO:0000256" key="1">
    <source>
        <dbReference type="ARBA" id="ARBA00004496"/>
    </source>
</evidence>
<dbReference type="Proteomes" id="UP000443582">
    <property type="component" value="Unassembled WGS sequence"/>
</dbReference>
<evidence type="ECO:0000256" key="8">
    <source>
        <dbReference type="ARBA" id="ARBA00022840"/>
    </source>
</evidence>
<evidence type="ECO:0000256" key="10">
    <source>
        <dbReference type="ARBA" id="ARBA00022984"/>
    </source>
</evidence>
<name>A0ABY0IJN8_9BACT</name>
<feature type="binding site" evidence="14">
    <location>
        <begin position="115"/>
        <end position="121"/>
    </location>
    <ligand>
        <name>ATP</name>
        <dbReference type="ChEBI" id="CHEBI:30616"/>
    </ligand>
</feature>
<dbReference type="EMBL" id="QDKL01000001">
    <property type="protein sequence ID" value="RZF23138.1"/>
    <property type="molecule type" value="Genomic_DNA"/>
</dbReference>
<keyword evidence="11 14" id="KW-0131">Cell cycle</keyword>
<protein>
    <recommendedName>
        <fullName evidence="3 14">UDP-N-acetylmuramate--L-alanine ligase</fullName>
        <ecNumber evidence="3 14">6.3.2.8</ecNumber>
    </recommendedName>
    <alternativeName>
        <fullName evidence="14">UDP-N-acetylmuramoyl-L-alanine synthetase</fullName>
    </alternativeName>
</protein>
<evidence type="ECO:0000256" key="13">
    <source>
        <dbReference type="ARBA" id="ARBA00047833"/>
    </source>
</evidence>
<evidence type="ECO:0000256" key="2">
    <source>
        <dbReference type="ARBA" id="ARBA00004752"/>
    </source>
</evidence>
<evidence type="ECO:0000259" key="17">
    <source>
        <dbReference type="Pfam" id="PF08245"/>
    </source>
</evidence>
<dbReference type="Gene3D" id="3.40.1190.10">
    <property type="entry name" value="Mur-like, catalytic domain"/>
    <property type="match status" value="1"/>
</dbReference>
<organism evidence="18 19">
    <name type="scientific">Halobacteriovorax vibrionivorans</name>
    <dbReference type="NCBI Taxonomy" id="2152716"/>
    <lineage>
        <taxon>Bacteria</taxon>
        <taxon>Pseudomonadati</taxon>
        <taxon>Bdellovibrionota</taxon>
        <taxon>Bacteriovoracia</taxon>
        <taxon>Bacteriovoracales</taxon>
        <taxon>Halobacteriovoraceae</taxon>
        <taxon>Halobacteriovorax</taxon>
    </lineage>
</organism>
<keyword evidence="10 14" id="KW-0573">Peptidoglycan synthesis</keyword>
<comment type="subcellular location">
    <subcellularLocation>
        <location evidence="1 14">Cytoplasm</location>
    </subcellularLocation>
</comment>
<dbReference type="PANTHER" id="PTHR43445">
    <property type="entry name" value="UDP-N-ACETYLMURAMATE--L-ALANINE LIGASE-RELATED"/>
    <property type="match status" value="1"/>
</dbReference>
<evidence type="ECO:0000313" key="19">
    <source>
        <dbReference type="Proteomes" id="UP000443582"/>
    </source>
</evidence>
<evidence type="ECO:0000256" key="5">
    <source>
        <dbReference type="ARBA" id="ARBA00022598"/>
    </source>
</evidence>
<dbReference type="EC" id="6.3.2.8" evidence="3 14"/>
<dbReference type="InterPro" id="IPR050061">
    <property type="entry name" value="MurCDEF_pg_biosynth"/>
</dbReference>
<keyword evidence="8 14" id="KW-0067">ATP-binding</keyword>
<comment type="caution">
    <text evidence="18">The sequence shown here is derived from an EMBL/GenBank/DDBJ whole genome shotgun (WGS) entry which is preliminary data.</text>
</comment>
<comment type="function">
    <text evidence="14">Cell wall formation.</text>
</comment>
<evidence type="ECO:0000256" key="7">
    <source>
        <dbReference type="ARBA" id="ARBA00022741"/>
    </source>
</evidence>
<dbReference type="SUPFAM" id="SSF53623">
    <property type="entry name" value="MurD-like peptide ligases, catalytic domain"/>
    <property type="match status" value="1"/>
</dbReference>
<keyword evidence="6 14" id="KW-0132">Cell division</keyword>
<feature type="domain" description="Mur ligase C-terminal" evidence="16">
    <location>
        <begin position="314"/>
        <end position="429"/>
    </location>
</feature>
<dbReference type="InterPro" id="IPR013221">
    <property type="entry name" value="Mur_ligase_cen"/>
</dbReference>